<evidence type="ECO:0000256" key="1">
    <source>
        <dbReference type="ARBA" id="ARBA00023209"/>
    </source>
</evidence>
<evidence type="ECO:0000313" key="4">
    <source>
        <dbReference type="EMBL" id="CAD7655559.1"/>
    </source>
</evidence>
<dbReference type="InterPro" id="IPR011009">
    <property type="entry name" value="Kinase-like_dom_sf"/>
</dbReference>
<keyword evidence="1" id="KW-0444">Lipid biosynthesis</keyword>
<reference evidence="4" key="1">
    <citation type="submission" date="2020-11" db="EMBL/GenBank/DDBJ databases">
        <authorList>
            <person name="Tran Van P."/>
        </authorList>
    </citation>
    <scope>NUCLEOTIDE SEQUENCE</scope>
</reference>
<sequence>ILSPICDESNTQLKIDSVVSVDNETVYYFTDDIITVVNVKTNSIVNVSQINAYFNSDPIETPIDIAFIYDNNLELISKNRTEWVIDLKTGRSTKRKDNLRDWVLNGIIAVFPTDTTGVLVASNKPTEGFVSIHLQVNPNYTQNTSYLIRNGDQIRLFSGNDPTLKDIEFYRQIDTINITNAYKIGDTITFIANRFSVDVSKEWSQLVVKDFVANLCPNLNRMTPRAPTTTTATTIATTPSDLIAKGQGLSGVAIAMAVAIFLATNVNTRDFLAHNWIQQTVDTIQVRRITGGLSNQLYYCGVNEPSLTSTAPQEVAIRLYGNKWYNNLNSDGNERSKDRSSERLSDVITSLMLSETQLGPKIYGLFEDGQILHYYHHRQFKLEEQNNPKLVEELFQKIARVHALDVPLPKKHWLFREIELNYEEAYKRHPINELIEELSCETIKTHDLKTEIQWLKDMSVKINSPLVFAHND</sequence>
<keyword evidence="2" id="KW-1208">Phospholipid metabolism</keyword>
<dbReference type="PANTHER" id="PTHR22603">
    <property type="entry name" value="CHOLINE/ETHANOALAMINE KINASE"/>
    <property type="match status" value="1"/>
</dbReference>
<keyword evidence="1" id="KW-0594">Phospholipid biosynthesis</keyword>
<dbReference type="Gene3D" id="3.90.1200.10">
    <property type="match status" value="1"/>
</dbReference>
<name>A0A7R9M910_9ACAR</name>
<accession>A0A7R9M910</accession>
<dbReference type="GO" id="GO:0004305">
    <property type="term" value="F:ethanolamine kinase activity"/>
    <property type="evidence" value="ECO:0007669"/>
    <property type="project" value="TreeGrafter"/>
</dbReference>
<feature type="non-terminal residue" evidence="4">
    <location>
        <position position="1"/>
    </location>
</feature>
<dbReference type="AlphaFoldDB" id="A0A7R9M910"/>
<dbReference type="EMBL" id="CAJPVJ010009692">
    <property type="protein sequence ID" value="CAG2172746.1"/>
    <property type="molecule type" value="Genomic_DNA"/>
</dbReference>
<dbReference type="GO" id="GO:0004103">
    <property type="term" value="F:choline kinase activity"/>
    <property type="evidence" value="ECO:0007669"/>
    <property type="project" value="TreeGrafter"/>
</dbReference>
<dbReference type="GO" id="GO:0005737">
    <property type="term" value="C:cytoplasm"/>
    <property type="evidence" value="ECO:0007669"/>
    <property type="project" value="TreeGrafter"/>
</dbReference>
<evidence type="ECO:0000256" key="3">
    <source>
        <dbReference type="ARBA" id="ARBA00038211"/>
    </source>
</evidence>
<dbReference type="OrthoDB" id="3649325at2759"/>
<protein>
    <submittedName>
        <fullName evidence="4">Uncharacterized protein</fullName>
    </submittedName>
</protein>
<comment type="similarity">
    <text evidence="3">Belongs to the choline/ethanolamine kinase family.</text>
</comment>
<evidence type="ECO:0000313" key="5">
    <source>
        <dbReference type="Proteomes" id="UP000728032"/>
    </source>
</evidence>
<feature type="non-terminal residue" evidence="4">
    <location>
        <position position="472"/>
    </location>
</feature>
<keyword evidence="1" id="KW-0443">Lipid metabolism</keyword>
<evidence type="ECO:0000256" key="2">
    <source>
        <dbReference type="ARBA" id="ARBA00023264"/>
    </source>
</evidence>
<keyword evidence="5" id="KW-1185">Reference proteome</keyword>
<dbReference type="PANTHER" id="PTHR22603:SF93">
    <property type="entry name" value="RE24176P"/>
    <property type="match status" value="1"/>
</dbReference>
<gene>
    <name evidence="4" type="ORF">ONB1V03_LOCUS12202</name>
</gene>
<dbReference type="Gene3D" id="3.30.200.20">
    <property type="entry name" value="Phosphorylase Kinase, domain 1"/>
    <property type="match status" value="1"/>
</dbReference>
<dbReference type="Pfam" id="PF01633">
    <property type="entry name" value="Choline_kinase"/>
    <property type="match status" value="1"/>
</dbReference>
<dbReference type="SUPFAM" id="SSF56112">
    <property type="entry name" value="Protein kinase-like (PK-like)"/>
    <property type="match status" value="1"/>
</dbReference>
<dbReference type="GO" id="GO:0006646">
    <property type="term" value="P:phosphatidylethanolamine biosynthetic process"/>
    <property type="evidence" value="ECO:0007669"/>
    <property type="project" value="TreeGrafter"/>
</dbReference>
<dbReference type="Proteomes" id="UP000728032">
    <property type="component" value="Unassembled WGS sequence"/>
</dbReference>
<proteinExistence type="inferred from homology"/>
<organism evidence="4">
    <name type="scientific">Oppiella nova</name>
    <dbReference type="NCBI Taxonomy" id="334625"/>
    <lineage>
        <taxon>Eukaryota</taxon>
        <taxon>Metazoa</taxon>
        <taxon>Ecdysozoa</taxon>
        <taxon>Arthropoda</taxon>
        <taxon>Chelicerata</taxon>
        <taxon>Arachnida</taxon>
        <taxon>Acari</taxon>
        <taxon>Acariformes</taxon>
        <taxon>Sarcoptiformes</taxon>
        <taxon>Oribatida</taxon>
        <taxon>Brachypylina</taxon>
        <taxon>Oppioidea</taxon>
        <taxon>Oppiidae</taxon>
        <taxon>Oppiella</taxon>
    </lineage>
</organism>
<dbReference type="EMBL" id="OC924517">
    <property type="protein sequence ID" value="CAD7655559.1"/>
    <property type="molecule type" value="Genomic_DNA"/>
</dbReference>